<proteinExistence type="predicted"/>
<dbReference type="InterPro" id="IPR002350">
    <property type="entry name" value="Kazal_dom"/>
</dbReference>
<dbReference type="CDD" id="cd00104">
    <property type="entry name" value="KAZAL_FS"/>
    <property type="match status" value="1"/>
</dbReference>
<dbReference type="EMBL" id="JACIJO010000002">
    <property type="protein sequence ID" value="MBB6326757.1"/>
    <property type="molecule type" value="Genomic_DNA"/>
</dbReference>
<evidence type="ECO:0000259" key="1">
    <source>
        <dbReference type="PROSITE" id="PS51465"/>
    </source>
</evidence>
<dbReference type="SUPFAM" id="SSF100895">
    <property type="entry name" value="Kazal-type serine protease inhibitors"/>
    <property type="match status" value="1"/>
</dbReference>
<dbReference type="SMART" id="SM00280">
    <property type="entry name" value="KAZAL"/>
    <property type="match status" value="1"/>
</dbReference>
<organism evidence="2 3">
    <name type="scientific">Algoriphagus iocasae</name>
    <dbReference type="NCBI Taxonomy" id="1836499"/>
    <lineage>
        <taxon>Bacteria</taxon>
        <taxon>Pseudomonadati</taxon>
        <taxon>Bacteroidota</taxon>
        <taxon>Cytophagia</taxon>
        <taxon>Cytophagales</taxon>
        <taxon>Cyclobacteriaceae</taxon>
        <taxon>Algoriphagus</taxon>
    </lineage>
</organism>
<evidence type="ECO:0000313" key="2">
    <source>
        <dbReference type="EMBL" id="MBB6326757.1"/>
    </source>
</evidence>
<dbReference type="Proteomes" id="UP000588604">
    <property type="component" value="Unassembled WGS sequence"/>
</dbReference>
<evidence type="ECO:0000313" key="3">
    <source>
        <dbReference type="Proteomes" id="UP000588604"/>
    </source>
</evidence>
<dbReference type="AlphaFoldDB" id="A0A841MML7"/>
<comment type="caution">
    <text evidence="2">The sequence shown here is derived from an EMBL/GenBank/DDBJ whole genome shotgun (WGS) entry which is preliminary data.</text>
</comment>
<dbReference type="PROSITE" id="PS51465">
    <property type="entry name" value="KAZAL_2"/>
    <property type="match status" value="1"/>
</dbReference>
<feature type="domain" description="Kazal-like" evidence="1">
    <location>
        <begin position="19"/>
        <end position="71"/>
    </location>
</feature>
<dbReference type="PROSITE" id="PS51257">
    <property type="entry name" value="PROKAR_LIPOPROTEIN"/>
    <property type="match status" value="1"/>
</dbReference>
<keyword evidence="3" id="KW-1185">Reference proteome</keyword>
<dbReference type="Pfam" id="PF00050">
    <property type="entry name" value="Kazal_1"/>
    <property type="match status" value="1"/>
</dbReference>
<accession>A0A841MML7</accession>
<reference evidence="2 3" key="1">
    <citation type="submission" date="2020-08" db="EMBL/GenBank/DDBJ databases">
        <title>Genomic Encyclopedia of Type Strains, Phase IV (KMG-IV): sequencing the most valuable type-strain genomes for metagenomic binning, comparative biology and taxonomic classification.</title>
        <authorList>
            <person name="Goeker M."/>
        </authorList>
    </citation>
    <scope>NUCLEOTIDE SEQUENCE [LARGE SCALE GENOMIC DNA]</scope>
    <source>
        <strain evidence="2 3">DSM 102044</strain>
    </source>
</reference>
<name>A0A841MML7_9BACT</name>
<sequence length="71" mass="7686">MKLILSILVLLSSFACENEEPIKNCIDPEKIRVGACTLEYNPVCGCDRKTYGNACEADLAGVTSWTEGACN</sequence>
<dbReference type="InterPro" id="IPR036058">
    <property type="entry name" value="Kazal_dom_sf"/>
</dbReference>
<gene>
    <name evidence="2" type="ORF">FHS59_002385</name>
</gene>
<protein>
    <recommendedName>
        <fullName evidence="1">Kazal-like domain-containing protein</fullName>
    </recommendedName>
</protein>
<dbReference type="Gene3D" id="3.30.60.30">
    <property type="match status" value="1"/>
</dbReference>